<keyword evidence="1" id="KW-1133">Transmembrane helix</keyword>
<feature type="transmembrane region" description="Helical" evidence="1">
    <location>
        <begin position="16"/>
        <end position="35"/>
    </location>
</feature>
<feature type="transmembrane region" description="Helical" evidence="1">
    <location>
        <begin position="74"/>
        <end position="94"/>
    </location>
</feature>
<dbReference type="RefSeq" id="WP_200123581.1">
    <property type="nucleotide sequence ID" value="NZ_CP054705.1"/>
</dbReference>
<name>A0A7T6Z4X7_9BACI</name>
<evidence type="ECO:0000313" key="3">
    <source>
        <dbReference type="Proteomes" id="UP000595823"/>
    </source>
</evidence>
<keyword evidence="1" id="KW-0812">Transmembrane</keyword>
<proteinExistence type="predicted"/>
<dbReference type="EMBL" id="CP054705">
    <property type="protein sequence ID" value="QQK76451.1"/>
    <property type="molecule type" value="Genomic_DNA"/>
</dbReference>
<feature type="transmembrane region" description="Helical" evidence="1">
    <location>
        <begin position="109"/>
        <end position="127"/>
    </location>
</feature>
<dbReference type="Proteomes" id="UP000595823">
    <property type="component" value="Chromosome"/>
</dbReference>
<accession>A0A7T6Z4X7</accession>
<feature type="transmembrane region" description="Helical" evidence="1">
    <location>
        <begin position="165"/>
        <end position="186"/>
    </location>
</feature>
<keyword evidence="3" id="KW-1185">Reference proteome</keyword>
<dbReference type="AlphaFoldDB" id="A0A7T6Z4X7"/>
<dbReference type="InterPro" id="IPR021450">
    <property type="entry name" value="DUF3100"/>
</dbReference>
<dbReference type="KEGG" id="scia:HUG15_13355"/>
<gene>
    <name evidence="2" type="ORF">HUG15_13355</name>
</gene>
<evidence type="ECO:0000256" key="1">
    <source>
        <dbReference type="SAM" id="Phobius"/>
    </source>
</evidence>
<protein>
    <submittedName>
        <fullName evidence="2">DUF3100 domain-containing protein</fullName>
    </submittedName>
</protein>
<keyword evidence="1" id="KW-0472">Membrane</keyword>
<organism evidence="2 3">
    <name type="scientific">Salicibibacter cibarius</name>
    <dbReference type="NCBI Taxonomy" id="2743000"/>
    <lineage>
        <taxon>Bacteria</taxon>
        <taxon>Bacillati</taxon>
        <taxon>Bacillota</taxon>
        <taxon>Bacilli</taxon>
        <taxon>Bacillales</taxon>
        <taxon>Bacillaceae</taxon>
        <taxon>Salicibibacter</taxon>
    </lineage>
</organism>
<reference evidence="2 3" key="1">
    <citation type="submission" date="2020-06" db="EMBL/GenBank/DDBJ databases">
        <title>Genomic analysis of Salicibibacter sp. NKC5-3.</title>
        <authorList>
            <person name="Oh Y.J."/>
        </authorList>
    </citation>
    <scope>NUCLEOTIDE SEQUENCE [LARGE SCALE GENOMIC DNA]</scope>
    <source>
        <strain evidence="2 3">NKC5-3</strain>
    </source>
</reference>
<sequence length="274" mass="29139">MTRKQEPLEFWKDWRLYFLILCIVLVAELVGPIDFSVGPGVISLLPLLIAFAIGFGLYFTPIIKEKQSKNAQSFVTLSISLLVAKIGGTIGPAIDTIMEVGPALLLQELGNLGTIILALPIAILIGVKREAIGMAPGIGREGSVAIITEKYGFDSPETRGVMSMYVFGTVFGAVFFGVFASFLAAFTPFHPLSLAMASGVGSTSMMAAASGSLIPAFPAYENEIVALAGASNLLTMITGIFVLTFIALPLTLKLYQMFTKRKSPNASSKMDAGE</sequence>
<evidence type="ECO:0000313" key="2">
    <source>
        <dbReference type="EMBL" id="QQK76451.1"/>
    </source>
</evidence>
<dbReference type="Pfam" id="PF11299">
    <property type="entry name" value="DUF3100"/>
    <property type="match status" value="1"/>
</dbReference>
<feature type="transmembrane region" description="Helical" evidence="1">
    <location>
        <begin position="41"/>
        <end position="62"/>
    </location>
</feature>
<feature type="transmembrane region" description="Helical" evidence="1">
    <location>
        <begin position="224"/>
        <end position="252"/>
    </location>
</feature>